<protein>
    <recommendedName>
        <fullName evidence="5">Phage tail fiber repeat protein</fullName>
    </recommendedName>
</protein>
<gene>
    <name evidence="1" type="ORF">SBX37_17810</name>
    <name evidence="2" type="ORF">VIM7927_02284</name>
</gene>
<dbReference type="RefSeq" id="WP_087481047.1">
    <property type="nucleotide sequence ID" value="NZ_AP024884.1"/>
</dbReference>
<dbReference type="Proteomes" id="UP001283366">
    <property type="component" value="Unassembled WGS sequence"/>
</dbReference>
<evidence type="ECO:0008006" key="5">
    <source>
        <dbReference type="Google" id="ProtNLM"/>
    </source>
</evidence>
<dbReference type="Proteomes" id="UP000196125">
    <property type="component" value="Unassembled WGS sequence"/>
</dbReference>
<proteinExistence type="predicted"/>
<sequence>MSVEQKVTELVTVTNHLTQVVDNKVAEIDQRVTEAKDSFEQQMTEAKDSFEQWRASARAINLDGEPRYNTVIDLTGLSTDYYFPVWWRMPTNNNGVSRLQIVRHYSTDSEKDPFKNHDPHVAALFTEFEGNACPWDGDANFLTIKRIHQRYRPTIRQIQFGMRCIARPIDGSKPLYNNYTNGQNVYHSIHSGCYLRGGMTYNVLKNFVGSLWYSRELGEVSAGSARSDTFEIQWNVKAYQKDDAFLGSDYGSSNLAYSADYDRRYAPKA</sequence>
<name>A0A1Y6ITK5_9VIBR</name>
<keyword evidence="4" id="KW-1185">Reference proteome</keyword>
<dbReference type="AlphaFoldDB" id="A0A1Y6ITK5"/>
<reference evidence="1 4" key="2">
    <citation type="submission" date="2023-11" db="EMBL/GenBank/DDBJ databases">
        <title>Plant-associative lifestyle of Vibrio porteresiae and its evolutionary dynamics.</title>
        <authorList>
            <person name="Rameshkumar N."/>
            <person name="Kirti K."/>
        </authorList>
    </citation>
    <scope>NUCLEOTIDE SEQUENCE [LARGE SCALE GENOMIC DNA]</scope>
    <source>
        <strain evidence="1 4">MSSRF38</strain>
    </source>
</reference>
<evidence type="ECO:0000313" key="3">
    <source>
        <dbReference type="Proteomes" id="UP000196125"/>
    </source>
</evidence>
<dbReference type="OrthoDB" id="6997766at2"/>
<dbReference type="EMBL" id="JAWRCO010000002">
    <property type="protein sequence ID" value="MDW6004716.1"/>
    <property type="molecule type" value="Genomic_DNA"/>
</dbReference>
<organism evidence="2 3">
    <name type="scientific">Vibrio mangrovi</name>
    <dbReference type="NCBI Taxonomy" id="474394"/>
    <lineage>
        <taxon>Bacteria</taxon>
        <taxon>Pseudomonadati</taxon>
        <taxon>Pseudomonadota</taxon>
        <taxon>Gammaproteobacteria</taxon>
        <taxon>Vibrionales</taxon>
        <taxon>Vibrionaceae</taxon>
        <taxon>Vibrio</taxon>
    </lineage>
</organism>
<dbReference type="EMBL" id="FXXI01000003">
    <property type="protein sequence ID" value="SMS01007.1"/>
    <property type="molecule type" value="Genomic_DNA"/>
</dbReference>
<evidence type="ECO:0000313" key="1">
    <source>
        <dbReference type="EMBL" id="MDW6004716.1"/>
    </source>
</evidence>
<evidence type="ECO:0000313" key="4">
    <source>
        <dbReference type="Proteomes" id="UP001283366"/>
    </source>
</evidence>
<accession>A0A1Y6ITK5</accession>
<evidence type="ECO:0000313" key="2">
    <source>
        <dbReference type="EMBL" id="SMS01007.1"/>
    </source>
</evidence>
<reference evidence="2 3" key="1">
    <citation type="submission" date="2017-05" db="EMBL/GenBank/DDBJ databases">
        <authorList>
            <person name="Song R."/>
            <person name="Chenine A.L."/>
            <person name="Ruprecht R.M."/>
        </authorList>
    </citation>
    <scope>NUCLEOTIDE SEQUENCE [LARGE SCALE GENOMIC DNA]</scope>
    <source>
        <strain evidence="2 3">CECT 7927</strain>
    </source>
</reference>